<reference evidence="4 6" key="1">
    <citation type="submission" date="2015-09" db="EMBL/GenBank/DDBJ databases">
        <title>Identification and resolution of microdiversity through metagenomic sequencing of parallel consortia.</title>
        <authorList>
            <person name="Nelson W.C."/>
            <person name="Romine M.F."/>
            <person name="Lindemann S.R."/>
        </authorList>
    </citation>
    <scope>NUCLEOTIDE SEQUENCE [LARGE SCALE GENOMIC DNA]</scope>
    <source>
        <strain evidence="4">HL-109</strain>
    </source>
</reference>
<dbReference type="GO" id="GO:0050334">
    <property type="term" value="F:thiaminase activity"/>
    <property type="evidence" value="ECO:0007669"/>
    <property type="project" value="UniProtKB-EC"/>
</dbReference>
<dbReference type="PATRIC" id="fig|1653334.4.peg.3348"/>
<dbReference type="SUPFAM" id="SSF48613">
    <property type="entry name" value="Heme oxygenase-like"/>
    <property type="match status" value="1"/>
</dbReference>
<dbReference type="InterPro" id="IPR016084">
    <property type="entry name" value="Haem_Oase-like_multi-hlx"/>
</dbReference>
<evidence type="ECO:0000313" key="7">
    <source>
        <dbReference type="Proteomes" id="UP000182800"/>
    </source>
</evidence>
<organism evidence="4 6">
    <name type="scientific">Saliniramus fredricksonii</name>
    <dbReference type="NCBI Taxonomy" id="1653334"/>
    <lineage>
        <taxon>Bacteria</taxon>
        <taxon>Pseudomonadati</taxon>
        <taxon>Pseudomonadota</taxon>
        <taxon>Alphaproteobacteria</taxon>
        <taxon>Hyphomicrobiales</taxon>
        <taxon>Salinarimonadaceae</taxon>
        <taxon>Saliniramus</taxon>
    </lineage>
</organism>
<dbReference type="AlphaFoldDB" id="A0A0P8BLT1"/>
<dbReference type="Proteomes" id="UP000182800">
    <property type="component" value="Unassembled WGS sequence"/>
</dbReference>
<sequence>MTQIPDIARSPAATDPLSPMKPGAFSTKAWQDNLTLYETIRTMPFNEELAAGTLSKARFTQYIVQDAHYLIGFGRALAIAAAKAPHPDQIVQFSKGAEVAIVVERSLHGSFFDDFGITQDMFETTPVSPGCSHYVSYLLATAWSEPYEVVLAALLPCFWIYAEIGRDIHARASENNPYQAWIDTYAGEEFHDAVRAMIATTDAAAAAASANNLARMHFSYRRATQLEYMFWDSAYRLEDWPV</sequence>
<dbReference type="PANTHER" id="PTHR43198:SF2">
    <property type="entry name" value="SI:CH1073-67J19.1-RELATED"/>
    <property type="match status" value="1"/>
</dbReference>
<dbReference type="EC" id="3.5.99.2" evidence="1"/>
<comment type="catalytic activity">
    <reaction evidence="1">
        <text>thiamine + H2O = 5-(2-hydroxyethyl)-4-methylthiazole + 4-amino-5-hydroxymethyl-2-methylpyrimidine + H(+)</text>
        <dbReference type="Rhea" id="RHEA:17509"/>
        <dbReference type="ChEBI" id="CHEBI:15377"/>
        <dbReference type="ChEBI" id="CHEBI:15378"/>
        <dbReference type="ChEBI" id="CHEBI:16892"/>
        <dbReference type="ChEBI" id="CHEBI:17957"/>
        <dbReference type="ChEBI" id="CHEBI:18385"/>
        <dbReference type="EC" id="3.5.99.2"/>
    </reaction>
</comment>
<dbReference type="UniPathway" id="UPA00060"/>
<accession>A0A0P8BLT1</accession>
<dbReference type="InterPro" id="IPR027574">
    <property type="entry name" value="Thiaminase_II"/>
</dbReference>
<dbReference type="Pfam" id="PF03070">
    <property type="entry name" value="TENA_THI-4"/>
    <property type="match status" value="1"/>
</dbReference>
<comment type="pathway">
    <text evidence="1">Cofactor biosynthesis; thiamine diphosphate biosynthesis.</text>
</comment>
<keyword evidence="7" id="KW-1185">Reference proteome</keyword>
<dbReference type="GO" id="GO:0009229">
    <property type="term" value="P:thiamine diphosphate biosynthetic process"/>
    <property type="evidence" value="ECO:0007669"/>
    <property type="project" value="UniProtKB-UniPathway"/>
</dbReference>
<protein>
    <recommendedName>
        <fullName evidence="1">Aminopyrimidine aminohydrolase</fullName>
        <ecNumber evidence="1">3.5.99.2</ecNumber>
    </recommendedName>
</protein>
<dbReference type="Gene3D" id="1.20.910.10">
    <property type="entry name" value="Heme oxygenase-like"/>
    <property type="match status" value="1"/>
</dbReference>
<evidence type="ECO:0000313" key="6">
    <source>
        <dbReference type="Proteomes" id="UP000050497"/>
    </source>
</evidence>
<comment type="caution">
    <text evidence="4">The sequence shown here is derived from an EMBL/GenBank/DDBJ whole genome shotgun (WGS) entry which is preliminary data.</text>
</comment>
<proteinExistence type="inferred from homology"/>
<dbReference type="CDD" id="cd19365">
    <property type="entry name" value="TenA_C-like"/>
    <property type="match status" value="1"/>
</dbReference>
<evidence type="ECO:0000313" key="4">
    <source>
        <dbReference type="EMBL" id="KPQ10587.1"/>
    </source>
</evidence>
<keyword evidence="1" id="KW-0378">Hydrolase</keyword>
<feature type="region of interest" description="Disordered" evidence="2">
    <location>
        <begin position="1"/>
        <end position="24"/>
    </location>
</feature>
<feature type="domain" description="Thiaminase-2/PQQC" evidence="3">
    <location>
        <begin position="44"/>
        <end position="236"/>
    </location>
</feature>
<keyword evidence="1" id="KW-0784">Thiamine biosynthesis</keyword>
<comment type="similarity">
    <text evidence="1">Belongs to the TenA family.</text>
</comment>
<dbReference type="NCBIfam" id="TIGR04306">
    <property type="entry name" value="salvage_TenA"/>
    <property type="match status" value="1"/>
</dbReference>
<evidence type="ECO:0000256" key="1">
    <source>
        <dbReference type="RuleBase" id="RU363093"/>
    </source>
</evidence>
<reference evidence="5 7" key="2">
    <citation type="submission" date="2016-08" db="EMBL/GenBank/DDBJ databases">
        <authorList>
            <person name="Varghese N."/>
            <person name="Submissions Spin"/>
        </authorList>
    </citation>
    <scope>NUCLEOTIDE SEQUENCE [LARGE SCALE GENOMIC DNA]</scope>
    <source>
        <strain evidence="5 7">HL-109</strain>
    </source>
</reference>
<comment type="catalytic activity">
    <reaction evidence="1">
        <text>4-amino-5-aminomethyl-2-methylpyrimidine + H2O = 4-amino-5-hydroxymethyl-2-methylpyrimidine + NH4(+)</text>
        <dbReference type="Rhea" id="RHEA:31799"/>
        <dbReference type="ChEBI" id="CHEBI:15377"/>
        <dbReference type="ChEBI" id="CHEBI:16892"/>
        <dbReference type="ChEBI" id="CHEBI:28938"/>
        <dbReference type="ChEBI" id="CHEBI:63416"/>
        <dbReference type="EC" id="3.5.99.2"/>
    </reaction>
</comment>
<dbReference type="InterPro" id="IPR004305">
    <property type="entry name" value="Thiaminase-2/PQQC"/>
</dbReference>
<dbReference type="GO" id="GO:0009228">
    <property type="term" value="P:thiamine biosynthetic process"/>
    <property type="evidence" value="ECO:0007669"/>
    <property type="project" value="UniProtKB-KW"/>
</dbReference>
<dbReference type="EMBL" id="LJSX01000014">
    <property type="protein sequence ID" value="KPQ10587.1"/>
    <property type="molecule type" value="Genomic_DNA"/>
</dbReference>
<comment type="function">
    <text evidence="1">Catalyzes an amino-pyrimidine hydrolysis reaction at the C5' of the pyrimidine moiety of thiamine compounds, a reaction that is part of a thiamine salvage pathway.</text>
</comment>
<dbReference type="InterPro" id="IPR050967">
    <property type="entry name" value="Thiamine_Salvage_TenA"/>
</dbReference>
<name>A0A0P8BLT1_9HYPH</name>
<evidence type="ECO:0000313" key="5">
    <source>
        <dbReference type="EMBL" id="SCC79267.1"/>
    </source>
</evidence>
<dbReference type="EMBL" id="FMBM01000001">
    <property type="protein sequence ID" value="SCC79267.1"/>
    <property type="molecule type" value="Genomic_DNA"/>
</dbReference>
<gene>
    <name evidence="4" type="primary">tenA</name>
    <name evidence="5" type="ORF">GA0071312_0776</name>
    <name evidence="4" type="ORF">HLUCCO17_10105</name>
</gene>
<dbReference type="PANTHER" id="PTHR43198">
    <property type="entry name" value="BIFUNCTIONAL TH2 PROTEIN"/>
    <property type="match status" value="1"/>
</dbReference>
<dbReference type="STRING" id="1653334.GA0071312_0776"/>
<dbReference type="GO" id="GO:0005829">
    <property type="term" value="C:cytosol"/>
    <property type="evidence" value="ECO:0007669"/>
    <property type="project" value="TreeGrafter"/>
</dbReference>
<evidence type="ECO:0000259" key="3">
    <source>
        <dbReference type="Pfam" id="PF03070"/>
    </source>
</evidence>
<dbReference type="Proteomes" id="UP000050497">
    <property type="component" value="Unassembled WGS sequence"/>
</dbReference>
<evidence type="ECO:0000256" key="2">
    <source>
        <dbReference type="SAM" id="MobiDB-lite"/>
    </source>
</evidence>